<organism evidence="6 7">
    <name type="scientific">Marinithermofilum abyssi</name>
    <dbReference type="NCBI Taxonomy" id="1571185"/>
    <lineage>
        <taxon>Bacteria</taxon>
        <taxon>Bacillati</taxon>
        <taxon>Bacillota</taxon>
        <taxon>Bacilli</taxon>
        <taxon>Bacillales</taxon>
        <taxon>Thermoactinomycetaceae</taxon>
        <taxon>Marinithermofilum</taxon>
    </lineage>
</organism>
<dbReference type="RefSeq" id="WP_188648285.1">
    <property type="nucleotide sequence ID" value="NZ_BMHQ01000009.1"/>
</dbReference>
<evidence type="ECO:0000313" key="6">
    <source>
        <dbReference type="EMBL" id="GGE22435.1"/>
    </source>
</evidence>
<dbReference type="PANTHER" id="PTHR10146:SF14">
    <property type="entry name" value="PYRIDOXAL PHOSPHATE HOMEOSTASIS PROTEIN"/>
    <property type="match status" value="1"/>
</dbReference>
<name>A0A8J2VFP4_9BACL</name>
<evidence type="ECO:0000313" key="7">
    <source>
        <dbReference type="Proteomes" id="UP000625210"/>
    </source>
</evidence>
<dbReference type="EMBL" id="BMHQ01000009">
    <property type="protein sequence ID" value="GGE22435.1"/>
    <property type="molecule type" value="Genomic_DNA"/>
</dbReference>
<dbReference type="InterPro" id="IPR011078">
    <property type="entry name" value="PyrdxlP_homeostasis"/>
</dbReference>
<comment type="caution">
    <text evidence="6">The sequence shown here is derived from an EMBL/GenBank/DDBJ whole genome shotgun (WGS) entry which is preliminary data.</text>
</comment>
<dbReference type="PROSITE" id="PS01211">
    <property type="entry name" value="UPF0001"/>
    <property type="match status" value="1"/>
</dbReference>
<evidence type="ECO:0000256" key="3">
    <source>
        <dbReference type="PIRSR" id="PIRSR004848-1"/>
    </source>
</evidence>
<dbReference type="GO" id="GO:0030170">
    <property type="term" value="F:pyridoxal phosphate binding"/>
    <property type="evidence" value="ECO:0007669"/>
    <property type="project" value="UniProtKB-UniRule"/>
</dbReference>
<dbReference type="FunFam" id="3.20.20.10:FF:000018">
    <property type="entry name" value="Pyridoxal phosphate homeostasis protein"/>
    <property type="match status" value="1"/>
</dbReference>
<evidence type="ECO:0000256" key="1">
    <source>
        <dbReference type="ARBA" id="ARBA00022898"/>
    </source>
</evidence>
<sequence>MGDVRDNWRRIQQQIEEACRRSGRDPEEVTVVAVTKYVDTERTREALDTGLEHIAESRVQEALPKWNALGDRGTWHFIGHLQRNKVKPVVERFTYLHSLDRLSLAKEVSRRCEQQDRIMRCFLQVNVSGEDSKFGVEPDKLVEFAEEAAQFPYLQIEGLMTMAPYTDDPEETRPVFRRLKELQQELQRLEHPRLQVPHLSMGMSRDFVVAVEEGATFLRLGSILVGGKK</sequence>
<reference evidence="6" key="1">
    <citation type="journal article" date="2014" name="Int. J. Syst. Evol. Microbiol.">
        <title>Complete genome sequence of Corynebacterium casei LMG S-19264T (=DSM 44701T), isolated from a smear-ripened cheese.</title>
        <authorList>
            <consortium name="US DOE Joint Genome Institute (JGI-PGF)"/>
            <person name="Walter F."/>
            <person name="Albersmeier A."/>
            <person name="Kalinowski J."/>
            <person name="Ruckert C."/>
        </authorList>
    </citation>
    <scope>NUCLEOTIDE SEQUENCE</scope>
    <source>
        <strain evidence="6">CGMCC 1.15179</strain>
    </source>
</reference>
<dbReference type="Proteomes" id="UP000625210">
    <property type="component" value="Unassembled WGS sequence"/>
</dbReference>
<dbReference type="Gene3D" id="3.20.20.10">
    <property type="entry name" value="Alanine racemase"/>
    <property type="match status" value="1"/>
</dbReference>
<evidence type="ECO:0000256" key="2">
    <source>
        <dbReference type="HAMAP-Rule" id="MF_02087"/>
    </source>
</evidence>
<comment type="function">
    <text evidence="2">Pyridoxal 5'-phosphate (PLP)-binding protein, which is involved in PLP homeostasis.</text>
</comment>
<accession>A0A8J2VFP4</accession>
<keyword evidence="7" id="KW-1185">Reference proteome</keyword>
<dbReference type="PIRSF" id="PIRSF004848">
    <property type="entry name" value="YBL036c_PLPDEIII"/>
    <property type="match status" value="1"/>
</dbReference>
<evidence type="ECO:0000256" key="4">
    <source>
        <dbReference type="RuleBase" id="RU004514"/>
    </source>
</evidence>
<keyword evidence="1 2" id="KW-0663">Pyridoxal phosphate</keyword>
<dbReference type="AlphaFoldDB" id="A0A8J2VFP4"/>
<comment type="cofactor">
    <cofactor evidence="3">
        <name>pyridoxal 5'-phosphate</name>
        <dbReference type="ChEBI" id="CHEBI:597326"/>
    </cofactor>
</comment>
<feature type="domain" description="Alanine racemase N-terminal" evidence="5">
    <location>
        <begin position="10"/>
        <end position="227"/>
    </location>
</feature>
<dbReference type="CDD" id="cd00635">
    <property type="entry name" value="PLPDE_III_YBL036c_like"/>
    <property type="match status" value="1"/>
</dbReference>
<dbReference type="PANTHER" id="PTHR10146">
    <property type="entry name" value="PROLINE SYNTHETASE CO-TRANSCRIBED BACTERIAL HOMOLOG PROTEIN"/>
    <property type="match status" value="1"/>
</dbReference>
<dbReference type="HAMAP" id="MF_02087">
    <property type="entry name" value="PLP_homeostasis"/>
    <property type="match status" value="1"/>
</dbReference>
<dbReference type="Pfam" id="PF01168">
    <property type="entry name" value="Ala_racemase_N"/>
    <property type="match status" value="1"/>
</dbReference>
<evidence type="ECO:0000259" key="5">
    <source>
        <dbReference type="Pfam" id="PF01168"/>
    </source>
</evidence>
<proteinExistence type="inferred from homology"/>
<dbReference type="InterPro" id="IPR001608">
    <property type="entry name" value="Ala_racemase_N"/>
</dbReference>
<reference evidence="6" key="2">
    <citation type="submission" date="2020-09" db="EMBL/GenBank/DDBJ databases">
        <authorList>
            <person name="Sun Q."/>
            <person name="Zhou Y."/>
        </authorList>
    </citation>
    <scope>NUCLEOTIDE SEQUENCE</scope>
    <source>
        <strain evidence="6">CGMCC 1.15179</strain>
    </source>
</reference>
<comment type="similarity">
    <text evidence="2 4">Belongs to the pyridoxal phosphate-binding protein YggS/PROSC family.</text>
</comment>
<gene>
    <name evidence="6" type="primary">ylmE</name>
    <name evidence="6" type="ORF">GCM10011571_25640</name>
</gene>
<feature type="modified residue" description="N6-(pyridoxal phosphate)lysine" evidence="2 3">
    <location>
        <position position="36"/>
    </location>
</feature>
<dbReference type="NCBIfam" id="TIGR00044">
    <property type="entry name" value="YggS family pyridoxal phosphate-dependent enzyme"/>
    <property type="match status" value="1"/>
</dbReference>
<protein>
    <recommendedName>
        <fullName evidence="2">Pyridoxal phosphate homeostasis protein</fullName>
        <shortName evidence="2">PLP homeostasis protein</shortName>
    </recommendedName>
</protein>
<dbReference type="SUPFAM" id="SSF51419">
    <property type="entry name" value="PLP-binding barrel"/>
    <property type="match status" value="1"/>
</dbReference>
<dbReference type="InterPro" id="IPR029066">
    <property type="entry name" value="PLP-binding_barrel"/>
</dbReference>